<keyword evidence="10" id="KW-1185">Reference proteome</keyword>
<evidence type="ECO:0000256" key="5">
    <source>
        <dbReference type="ARBA" id="ARBA00022989"/>
    </source>
</evidence>
<evidence type="ECO:0000313" key="10">
    <source>
        <dbReference type="Proteomes" id="UP000628840"/>
    </source>
</evidence>
<dbReference type="PANTHER" id="PTHR43744">
    <property type="entry name" value="ABC TRANSPORTER PERMEASE PROTEIN MG189-RELATED-RELATED"/>
    <property type="match status" value="1"/>
</dbReference>
<accession>A0A830FDR2</accession>
<dbReference type="SUPFAM" id="SSF161098">
    <property type="entry name" value="MetI-like"/>
    <property type="match status" value="1"/>
</dbReference>
<gene>
    <name evidence="9" type="ORF">GCM10009037_20190</name>
</gene>
<dbReference type="GO" id="GO:0055085">
    <property type="term" value="P:transmembrane transport"/>
    <property type="evidence" value="ECO:0007669"/>
    <property type="project" value="InterPro"/>
</dbReference>
<evidence type="ECO:0000259" key="8">
    <source>
        <dbReference type="PROSITE" id="PS50928"/>
    </source>
</evidence>
<feature type="domain" description="ABC transmembrane type-1" evidence="8">
    <location>
        <begin position="84"/>
        <end position="276"/>
    </location>
</feature>
<keyword evidence="3" id="KW-1003">Cell membrane</keyword>
<evidence type="ECO:0000256" key="6">
    <source>
        <dbReference type="ARBA" id="ARBA00023136"/>
    </source>
</evidence>
<comment type="similarity">
    <text evidence="7">Belongs to the binding-protein-dependent transport system permease family.</text>
</comment>
<evidence type="ECO:0000256" key="3">
    <source>
        <dbReference type="ARBA" id="ARBA00022475"/>
    </source>
</evidence>
<dbReference type="RefSeq" id="WP_188883626.1">
    <property type="nucleotide sequence ID" value="NZ_BMPF01000003.1"/>
</dbReference>
<evidence type="ECO:0000256" key="7">
    <source>
        <dbReference type="RuleBase" id="RU363032"/>
    </source>
</evidence>
<keyword evidence="5 7" id="KW-1133">Transmembrane helix</keyword>
<dbReference type="Pfam" id="PF00528">
    <property type="entry name" value="BPD_transp_1"/>
    <property type="match status" value="1"/>
</dbReference>
<dbReference type="PANTHER" id="PTHR43744:SF12">
    <property type="entry name" value="ABC TRANSPORTER PERMEASE PROTEIN MG189-RELATED"/>
    <property type="match status" value="1"/>
</dbReference>
<dbReference type="AlphaFoldDB" id="A0A830FDR2"/>
<feature type="transmembrane region" description="Helical" evidence="7">
    <location>
        <begin position="155"/>
        <end position="175"/>
    </location>
</feature>
<dbReference type="EMBL" id="BMPF01000003">
    <property type="protein sequence ID" value="GGL36609.1"/>
    <property type="molecule type" value="Genomic_DNA"/>
</dbReference>
<keyword evidence="2 7" id="KW-0813">Transport</keyword>
<dbReference type="InterPro" id="IPR035906">
    <property type="entry name" value="MetI-like_sf"/>
</dbReference>
<keyword evidence="4 7" id="KW-0812">Transmembrane</keyword>
<dbReference type="Gene3D" id="1.10.3720.10">
    <property type="entry name" value="MetI-like"/>
    <property type="match status" value="1"/>
</dbReference>
<feature type="transmembrane region" description="Helical" evidence="7">
    <location>
        <begin position="258"/>
        <end position="276"/>
    </location>
</feature>
<dbReference type="CDD" id="cd06261">
    <property type="entry name" value="TM_PBP2"/>
    <property type="match status" value="1"/>
</dbReference>
<comment type="subcellular location">
    <subcellularLocation>
        <location evidence="1 7">Cell membrane</location>
        <topology evidence="1 7">Multi-pass membrane protein</topology>
    </subcellularLocation>
</comment>
<comment type="caution">
    <text evidence="9">The sequence shown here is derived from an EMBL/GenBank/DDBJ whole genome shotgun (WGS) entry which is preliminary data.</text>
</comment>
<dbReference type="OrthoDB" id="57451at2157"/>
<keyword evidence="6 7" id="KW-0472">Membrane</keyword>
<dbReference type="Proteomes" id="UP000628840">
    <property type="component" value="Unassembled WGS sequence"/>
</dbReference>
<sequence length="290" mass="31733">MSVADRISGLFDPDREGVAWERGLRYVGVVLAALFVLVPLYWMVATSLKGSSQIGVFPPALVPSPATIEPYLSAWQTGPWGQWFLNTMLISGGSTVVALAISTPAAYALARFDFPGSNPVYLLFLGLLMIPAQILLIPLYNLLASLGLVDTRVGLILVYSTFFLAFSVFLLHSFMTNLPESLEEAARIGGIPEWKIFIKVILPLVKSGMVATGMLIFVFTWNEFLFALTFLQSEQLYTISVGLQSFQGIHGATVYNQLFAMSTLATLPVVILFALFSDQFIEGIAGLEME</sequence>
<evidence type="ECO:0000256" key="4">
    <source>
        <dbReference type="ARBA" id="ARBA00022692"/>
    </source>
</evidence>
<feature type="transmembrane region" description="Helical" evidence="7">
    <location>
        <begin position="83"/>
        <end position="109"/>
    </location>
</feature>
<reference evidence="9 10" key="1">
    <citation type="journal article" date="2019" name="Int. J. Syst. Evol. Microbiol.">
        <title>The Global Catalogue of Microorganisms (GCM) 10K type strain sequencing project: providing services to taxonomists for standard genome sequencing and annotation.</title>
        <authorList>
            <consortium name="The Broad Institute Genomics Platform"/>
            <consortium name="The Broad Institute Genome Sequencing Center for Infectious Disease"/>
            <person name="Wu L."/>
            <person name="Ma J."/>
        </authorList>
    </citation>
    <scope>NUCLEOTIDE SEQUENCE [LARGE SCALE GENOMIC DNA]</scope>
    <source>
        <strain evidence="9 10">JCM 19585</strain>
    </source>
</reference>
<feature type="transmembrane region" description="Helical" evidence="7">
    <location>
        <begin position="24"/>
        <end position="44"/>
    </location>
</feature>
<name>A0A830FDR2_9EURY</name>
<evidence type="ECO:0000313" key="9">
    <source>
        <dbReference type="EMBL" id="GGL36609.1"/>
    </source>
</evidence>
<dbReference type="InterPro" id="IPR000515">
    <property type="entry name" value="MetI-like"/>
</dbReference>
<evidence type="ECO:0000256" key="2">
    <source>
        <dbReference type="ARBA" id="ARBA00022448"/>
    </source>
</evidence>
<evidence type="ECO:0000256" key="1">
    <source>
        <dbReference type="ARBA" id="ARBA00004651"/>
    </source>
</evidence>
<protein>
    <submittedName>
        <fullName evidence="9">ABC transporter permease</fullName>
    </submittedName>
</protein>
<feature type="transmembrane region" description="Helical" evidence="7">
    <location>
        <begin position="196"/>
        <end position="221"/>
    </location>
</feature>
<organism evidence="9 10">
    <name type="scientific">Halarchaeum grantii</name>
    <dbReference type="NCBI Taxonomy" id="1193105"/>
    <lineage>
        <taxon>Archaea</taxon>
        <taxon>Methanobacteriati</taxon>
        <taxon>Methanobacteriota</taxon>
        <taxon>Stenosarchaea group</taxon>
        <taxon>Halobacteria</taxon>
        <taxon>Halobacteriales</taxon>
        <taxon>Halobacteriaceae</taxon>
    </lineage>
</organism>
<proteinExistence type="inferred from homology"/>
<dbReference type="GO" id="GO:0005886">
    <property type="term" value="C:plasma membrane"/>
    <property type="evidence" value="ECO:0007669"/>
    <property type="project" value="UniProtKB-SubCell"/>
</dbReference>
<dbReference type="PROSITE" id="PS50928">
    <property type="entry name" value="ABC_TM1"/>
    <property type="match status" value="1"/>
</dbReference>
<feature type="transmembrane region" description="Helical" evidence="7">
    <location>
        <begin position="121"/>
        <end position="143"/>
    </location>
</feature>